<dbReference type="AlphaFoldDB" id="A0A3P9D547"/>
<dbReference type="InterPro" id="IPR001314">
    <property type="entry name" value="Peptidase_S1A"/>
</dbReference>
<organism evidence="4 5">
    <name type="scientific">Maylandia zebra</name>
    <name type="common">zebra mbuna</name>
    <dbReference type="NCBI Taxonomy" id="106582"/>
    <lineage>
        <taxon>Eukaryota</taxon>
        <taxon>Metazoa</taxon>
        <taxon>Chordata</taxon>
        <taxon>Craniata</taxon>
        <taxon>Vertebrata</taxon>
        <taxon>Euteleostomi</taxon>
        <taxon>Actinopterygii</taxon>
        <taxon>Neopterygii</taxon>
        <taxon>Teleostei</taxon>
        <taxon>Neoteleostei</taxon>
        <taxon>Acanthomorphata</taxon>
        <taxon>Ovalentaria</taxon>
        <taxon>Cichlomorphae</taxon>
        <taxon>Cichliformes</taxon>
        <taxon>Cichlidae</taxon>
        <taxon>African cichlids</taxon>
        <taxon>Pseudocrenilabrinae</taxon>
        <taxon>Haplochromini</taxon>
        <taxon>Maylandia</taxon>
        <taxon>Maylandia zebra complex</taxon>
    </lineage>
</organism>
<keyword evidence="5" id="KW-1185">Reference proteome</keyword>
<comment type="similarity">
    <text evidence="1">Belongs to the peptidase S1 family.</text>
</comment>
<reference evidence="4" key="2">
    <citation type="submission" date="2025-09" db="UniProtKB">
        <authorList>
            <consortium name="Ensembl"/>
        </authorList>
    </citation>
    <scope>IDENTIFICATION</scope>
</reference>
<dbReference type="InterPro" id="IPR001254">
    <property type="entry name" value="Trypsin_dom"/>
</dbReference>
<evidence type="ECO:0000256" key="1">
    <source>
        <dbReference type="ARBA" id="ARBA00007664"/>
    </source>
</evidence>
<dbReference type="SMART" id="SM00020">
    <property type="entry name" value="Tryp_SPc"/>
    <property type="match status" value="1"/>
</dbReference>
<dbReference type="STRING" id="106582.ENSMZEP00005029785"/>
<protein>
    <recommendedName>
        <fullName evidence="3">Peptidase S1 domain-containing protein</fullName>
    </recommendedName>
</protein>
<dbReference type="Pfam" id="PF00089">
    <property type="entry name" value="Trypsin"/>
    <property type="match status" value="2"/>
</dbReference>
<dbReference type="GO" id="GO:0006508">
    <property type="term" value="P:proteolysis"/>
    <property type="evidence" value="ECO:0007669"/>
    <property type="project" value="InterPro"/>
</dbReference>
<evidence type="ECO:0000313" key="4">
    <source>
        <dbReference type="Ensembl" id="ENSMZEP00005029785.1"/>
    </source>
</evidence>
<dbReference type="PROSITE" id="PS50240">
    <property type="entry name" value="TRYPSIN_DOM"/>
    <property type="match status" value="1"/>
</dbReference>
<dbReference type="PANTHER" id="PTHR24276:SF94">
    <property type="entry name" value="AT20289P-RELATED"/>
    <property type="match status" value="1"/>
</dbReference>
<evidence type="ECO:0000259" key="3">
    <source>
        <dbReference type="PROSITE" id="PS50240"/>
    </source>
</evidence>
<evidence type="ECO:0000256" key="2">
    <source>
        <dbReference type="ARBA" id="ARBA00023157"/>
    </source>
</evidence>
<proteinExistence type="inferred from homology"/>
<dbReference type="PROSITE" id="PS00134">
    <property type="entry name" value="TRYPSIN_HIS"/>
    <property type="match status" value="1"/>
</dbReference>
<name>A0A3P9D547_9CICH</name>
<dbReference type="InterPro" id="IPR050430">
    <property type="entry name" value="Peptidase_S1"/>
</dbReference>
<dbReference type="Gene3D" id="2.40.10.10">
    <property type="entry name" value="Trypsin-like serine proteases"/>
    <property type="match status" value="2"/>
</dbReference>
<dbReference type="InterPro" id="IPR009003">
    <property type="entry name" value="Peptidase_S1_PA"/>
</dbReference>
<dbReference type="Proteomes" id="UP000265160">
    <property type="component" value="Unplaced"/>
</dbReference>
<dbReference type="Ensembl" id="ENSMZET00005030721.1">
    <property type="protein sequence ID" value="ENSMZEP00005029785.1"/>
    <property type="gene ID" value="ENSMZEG00005022222.1"/>
</dbReference>
<dbReference type="PANTHER" id="PTHR24276">
    <property type="entry name" value="POLYSERASE-RELATED"/>
    <property type="match status" value="1"/>
</dbReference>
<dbReference type="SUPFAM" id="SSF50494">
    <property type="entry name" value="Trypsin-like serine proteases"/>
    <property type="match status" value="1"/>
</dbReference>
<dbReference type="InterPro" id="IPR043504">
    <property type="entry name" value="Peptidase_S1_PA_chymotrypsin"/>
</dbReference>
<dbReference type="InterPro" id="IPR018114">
    <property type="entry name" value="TRYPSIN_HIS"/>
</dbReference>
<dbReference type="PRINTS" id="PR00722">
    <property type="entry name" value="CHYMOTRYPSIN"/>
</dbReference>
<evidence type="ECO:0000313" key="5">
    <source>
        <dbReference type="Proteomes" id="UP000265160"/>
    </source>
</evidence>
<dbReference type="GeneTree" id="ENSGT00390000009571"/>
<feature type="domain" description="Peptidase S1" evidence="3">
    <location>
        <begin position="28"/>
        <end position="235"/>
    </location>
</feature>
<sequence>IHGLTRLSKLFSFSGITVSTGVDLHKRIYGGQKCPDTERQYHVKLKATSATHESLCGGSLIHERWILTAAHCWKNEPGWDMYATLGVHPSPWWTKLLPFLKKQKKVEITGGSFFVGINTIDDIMLLEIPSQPEPGESPSLHCAETEVVSCTELNDILLKKFPEVHRVRSYQHWFCGQSPGKDICRGDSGGGVVHNGRIYGVSSFVGDLDFVCRAPAAFMDLCDPEYADWIRKTINP</sequence>
<dbReference type="GO" id="GO:0004252">
    <property type="term" value="F:serine-type endopeptidase activity"/>
    <property type="evidence" value="ECO:0007669"/>
    <property type="project" value="InterPro"/>
</dbReference>
<accession>A0A3P9D547</accession>
<reference evidence="4" key="1">
    <citation type="submission" date="2025-08" db="UniProtKB">
        <authorList>
            <consortium name="Ensembl"/>
        </authorList>
    </citation>
    <scope>IDENTIFICATION</scope>
</reference>
<keyword evidence="2" id="KW-1015">Disulfide bond</keyword>